<dbReference type="PANTHER" id="PTHR10871:SF1">
    <property type="entry name" value="SMALL RIBOSOMAL SUBUNIT PROTEIN US13M"/>
    <property type="match status" value="1"/>
</dbReference>
<dbReference type="PANTHER" id="PTHR10871">
    <property type="entry name" value="30S RIBOSOMAL PROTEIN S13/40S RIBOSOMAL PROTEIN S18"/>
    <property type="match status" value="1"/>
</dbReference>
<proteinExistence type="inferred from homology"/>
<dbReference type="SUPFAM" id="SSF46946">
    <property type="entry name" value="S13-like H2TH domain"/>
    <property type="match status" value="1"/>
</dbReference>
<dbReference type="PROSITE" id="PS50159">
    <property type="entry name" value="RIBOSOMAL_S13_2"/>
    <property type="match status" value="1"/>
</dbReference>
<keyword evidence="2 5" id="KW-0689">Ribosomal protein</keyword>
<dbReference type="InterPro" id="IPR001892">
    <property type="entry name" value="Ribosomal_uS13"/>
</dbReference>
<dbReference type="GO" id="GO:0005840">
    <property type="term" value="C:ribosome"/>
    <property type="evidence" value="ECO:0007669"/>
    <property type="project" value="UniProtKB-KW"/>
</dbReference>
<dbReference type="RefSeq" id="XP_050945400.1">
    <property type="nucleotide sequence ID" value="XM_051089443.1"/>
</dbReference>
<evidence type="ECO:0000256" key="1">
    <source>
        <dbReference type="ARBA" id="ARBA00008080"/>
    </source>
</evidence>
<accession>A0ABM3L5T7</accession>
<dbReference type="InterPro" id="IPR010979">
    <property type="entry name" value="Ribosomal_uS13-like_H2TH"/>
</dbReference>
<gene>
    <name evidence="5" type="primary">LOC103503408</name>
</gene>
<keyword evidence="4" id="KW-1185">Reference proteome</keyword>
<protein>
    <submittedName>
        <fullName evidence="5">30S ribosomal protein S13, chloroplastic isoform X1</fullName>
    </submittedName>
</protein>
<dbReference type="Pfam" id="PF00416">
    <property type="entry name" value="Ribosomal_S13"/>
    <property type="match status" value="1"/>
</dbReference>
<evidence type="ECO:0000313" key="5">
    <source>
        <dbReference type="RefSeq" id="XP_050945400.1"/>
    </source>
</evidence>
<name>A0ABM3L5T7_CUCME</name>
<evidence type="ECO:0000256" key="2">
    <source>
        <dbReference type="ARBA" id="ARBA00022980"/>
    </source>
</evidence>
<evidence type="ECO:0000256" key="3">
    <source>
        <dbReference type="ARBA" id="ARBA00023274"/>
    </source>
</evidence>
<dbReference type="Gene3D" id="1.10.8.50">
    <property type="match status" value="1"/>
</dbReference>
<evidence type="ECO:0000313" key="4">
    <source>
        <dbReference type="Proteomes" id="UP001652600"/>
    </source>
</evidence>
<reference evidence="5" key="1">
    <citation type="submission" date="2025-08" db="UniProtKB">
        <authorList>
            <consortium name="RefSeq"/>
        </authorList>
    </citation>
    <scope>IDENTIFICATION</scope>
    <source>
        <tissue evidence="5">Stem</tissue>
    </source>
</reference>
<keyword evidence="3" id="KW-0687">Ribonucleoprotein</keyword>
<comment type="similarity">
    <text evidence="1">Belongs to the universal ribosomal protein uS13 family.</text>
</comment>
<dbReference type="GeneID" id="103503408"/>
<dbReference type="Proteomes" id="UP001652600">
    <property type="component" value="Chromosome 9"/>
</dbReference>
<sequence>MAQTLAIPLAPSLSLICNSRNSNPLSNTLSFPISNPQVRGLQIKCVRVGGVEIPNNKRVQYSLQYIHGIGRNNAKKILFDLNLENKITKDLSEEELKSVRDEVSKYMIEGDLVSHSLSTCVFLLKLQELVVSILTNAIVCFAEAFQCTCHKEIERNSVLPRDSTHSGVALQRAANEKQLQNLEG</sequence>
<organism evidence="4 5">
    <name type="scientific">Cucumis melo</name>
    <name type="common">Muskmelon</name>
    <dbReference type="NCBI Taxonomy" id="3656"/>
    <lineage>
        <taxon>Eukaryota</taxon>
        <taxon>Viridiplantae</taxon>
        <taxon>Streptophyta</taxon>
        <taxon>Embryophyta</taxon>
        <taxon>Tracheophyta</taxon>
        <taxon>Spermatophyta</taxon>
        <taxon>Magnoliopsida</taxon>
        <taxon>eudicotyledons</taxon>
        <taxon>Gunneridae</taxon>
        <taxon>Pentapetalae</taxon>
        <taxon>rosids</taxon>
        <taxon>fabids</taxon>
        <taxon>Cucurbitales</taxon>
        <taxon>Cucurbitaceae</taxon>
        <taxon>Benincaseae</taxon>
        <taxon>Cucumis</taxon>
    </lineage>
</organism>